<proteinExistence type="predicted"/>
<evidence type="ECO:0000313" key="2">
    <source>
        <dbReference type="Proteomes" id="UP001178507"/>
    </source>
</evidence>
<reference evidence="1" key="1">
    <citation type="submission" date="2023-08" db="EMBL/GenBank/DDBJ databases">
        <authorList>
            <person name="Chen Y."/>
            <person name="Shah S."/>
            <person name="Dougan E. K."/>
            <person name="Thang M."/>
            <person name="Chan C."/>
        </authorList>
    </citation>
    <scope>NUCLEOTIDE SEQUENCE</scope>
</reference>
<keyword evidence="2" id="KW-1185">Reference proteome</keyword>
<accession>A0AA36IM23</accession>
<evidence type="ECO:0000313" key="1">
    <source>
        <dbReference type="EMBL" id="CAJ1390302.1"/>
    </source>
</evidence>
<name>A0AA36IM23_9DINO</name>
<protein>
    <submittedName>
        <fullName evidence="1">Uncharacterized protein</fullName>
    </submittedName>
</protein>
<dbReference type="AlphaFoldDB" id="A0AA36IM23"/>
<comment type="caution">
    <text evidence="1">The sequence shown here is derived from an EMBL/GenBank/DDBJ whole genome shotgun (WGS) entry which is preliminary data.</text>
</comment>
<dbReference type="EMBL" id="CAUJNA010002046">
    <property type="protein sequence ID" value="CAJ1390302.1"/>
    <property type="molecule type" value="Genomic_DNA"/>
</dbReference>
<dbReference type="Proteomes" id="UP001178507">
    <property type="component" value="Unassembled WGS sequence"/>
</dbReference>
<gene>
    <name evidence="1" type="ORF">EVOR1521_LOCUS15772</name>
</gene>
<organism evidence="1 2">
    <name type="scientific">Effrenium voratum</name>
    <dbReference type="NCBI Taxonomy" id="2562239"/>
    <lineage>
        <taxon>Eukaryota</taxon>
        <taxon>Sar</taxon>
        <taxon>Alveolata</taxon>
        <taxon>Dinophyceae</taxon>
        <taxon>Suessiales</taxon>
        <taxon>Symbiodiniaceae</taxon>
        <taxon>Effrenium</taxon>
    </lineage>
</organism>
<sequence length="154" mass="16736">MEVGEQIAVAVVLAMTGQSLASFRAGSDCTAADVLQKLAREAPLPDGQILCEILCRSCVIIPVLAAAESFRELPGHLACMQRTCAATCTLLNIELKKKSAGLYGDFPSMVHPLPLLDRQGAARAFAEGLLEIKPLLDVLDRYRPWMRSDLERVL</sequence>